<dbReference type="GO" id="GO:0000976">
    <property type="term" value="F:transcription cis-regulatory region binding"/>
    <property type="evidence" value="ECO:0007669"/>
    <property type="project" value="TreeGrafter"/>
</dbReference>
<keyword evidence="1" id="KW-0805">Transcription regulation</keyword>
<reference evidence="8" key="1">
    <citation type="submission" date="2019-06" db="EMBL/GenBank/DDBJ databases">
        <title>Gordonia isolated from sludge of a wastewater treatment plant.</title>
        <authorList>
            <person name="Tamura T."/>
            <person name="Aoyama K."/>
            <person name="Kang Y."/>
            <person name="Saito S."/>
            <person name="Akiyama N."/>
            <person name="Yazawa K."/>
            <person name="Gonoi T."/>
            <person name="Mikami Y."/>
        </authorList>
    </citation>
    <scope>NUCLEOTIDE SEQUENCE [LARGE SCALE GENOMIC DNA]</scope>
    <source>
        <strain evidence="8">NBRC 107697</strain>
    </source>
</reference>
<dbReference type="EMBL" id="BJOU01000019">
    <property type="protein sequence ID" value="GED99388.1"/>
    <property type="molecule type" value="Genomic_DNA"/>
</dbReference>
<feature type="domain" description="HTH tetR-type" evidence="6">
    <location>
        <begin position="85"/>
        <end position="145"/>
    </location>
</feature>
<evidence type="ECO:0000259" key="6">
    <source>
        <dbReference type="PROSITE" id="PS50977"/>
    </source>
</evidence>
<dbReference type="AlphaFoldDB" id="A0A7I9V1R9"/>
<name>A0A7I9V1R9_9ACTN</name>
<dbReference type="GO" id="GO:0003700">
    <property type="term" value="F:DNA-binding transcription factor activity"/>
    <property type="evidence" value="ECO:0007669"/>
    <property type="project" value="TreeGrafter"/>
</dbReference>
<dbReference type="SUPFAM" id="SSF46689">
    <property type="entry name" value="Homeodomain-like"/>
    <property type="match status" value="1"/>
</dbReference>
<dbReference type="InterPro" id="IPR050109">
    <property type="entry name" value="HTH-type_TetR-like_transc_reg"/>
</dbReference>
<keyword evidence="3" id="KW-0804">Transcription</keyword>
<dbReference type="Pfam" id="PF00440">
    <property type="entry name" value="TetR_N"/>
    <property type="match status" value="1"/>
</dbReference>
<keyword evidence="8" id="KW-1185">Reference proteome</keyword>
<dbReference type="InterPro" id="IPR001647">
    <property type="entry name" value="HTH_TetR"/>
</dbReference>
<dbReference type="Gene3D" id="1.10.10.60">
    <property type="entry name" value="Homeodomain-like"/>
    <property type="match status" value="1"/>
</dbReference>
<dbReference type="Pfam" id="PF16859">
    <property type="entry name" value="TetR_C_11"/>
    <property type="match status" value="1"/>
</dbReference>
<dbReference type="InterPro" id="IPR009057">
    <property type="entry name" value="Homeodomain-like_sf"/>
</dbReference>
<dbReference type="InterPro" id="IPR011075">
    <property type="entry name" value="TetR_C"/>
</dbReference>
<evidence type="ECO:0000256" key="2">
    <source>
        <dbReference type="ARBA" id="ARBA00023125"/>
    </source>
</evidence>
<evidence type="ECO:0000313" key="8">
    <source>
        <dbReference type="Proteomes" id="UP000444980"/>
    </source>
</evidence>
<dbReference type="PANTHER" id="PTHR30055:SF148">
    <property type="entry name" value="TETR-FAMILY TRANSCRIPTIONAL REGULATOR"/>
    <property type="match status" value="1"/>
</dbReference>
<protein>
    <recommendedName>
        <fullName evidence="6">HTH tetR-type domain-containing protein</fullName>
    </recommendedName>
</protein>
<keyword evidence="2 4" id="KW-0238">DNA-binding</keyword>
<dbReference type="CDD" id="cd00093">
    <property type="entry name" value="HTH_XRE"/>
    <property type="match status" value="1"/>
</dbReference>
<evidence type="ECO:0000256" key="5">
    <source>
        <dbReference type="SAM" id="SignalP"/>
    </source>
</evidence>
<proteinExistence type="predicted"/>
<sequence>MTGVTRTGAHIVAALLGVAVTAEAAVAHSATTAQLIVFRIQVPPFLWLGNRVGAQPDLRNKLLHNGWMVGMNHNSTAPLGRPLAGDISRRVDEAVLRLLAERGYHGLSISEVAKRADVPRSTLYRRGESTASLAVHAISSVVPEVHDVDTGAPLADLVASVTDFVHRFTASDHTPVVMELHALALRDPQLAALTAEYLRPRGAILDQMIARAQADGAIDRAIPAGAVRDLLIGPLFYRWLIPKQTLDDQTVATIVGAVICGVAPA</sequence>
<evidence type="ECO:0000256" key="3">
    <source>
        <dbReference type="ARBA" id="ARBA00023163"/>
    </source>
</evidence>
<dbReference type="SUPFAM" id="SSF48498">
    <property type="entry name" value="Tetracyclin repressor-like, C-terminal domain"/>
    <property type="match status" value="1"/>
</dbReference>
<dbReference type="Gene3D" id="1.10.357.10">
    <property type="entry name" value="Tetracycline Repressor, domain 2"/>
    <property type="match status" value="1"/>
</dbReference>
<evidence type="ECO:0000313" key="7">
    <source>
        <dbReference type="EMBL" id="GED99388.1"/>
    </source>
</evidence>
<dbReference type="InterPro" id="IPR036271">
    <property type="entry name" value="Tet_transcr_reg_TetR-rel_C_sf"/>
</dbReference>
<feature type="DNA-binding region" description="H-T-H motif" evidence="4">
    <location>
        <begin position="108"/>
        <end position="127"/>
    </location>
</feature>
<accession>A0A7I9V1R9</accession>
<feature type="signal peptide" evidence="5">
    <location>
        <begin position="1"/>
        <end position="24"/>
    </location>
</feature>
<keyword evidence="5" id="KW-0732">Signal</keyword>
<evidence type="ECO:0000256" key="1">
    <source>
        <dbReference type="ARBA" id="ARBA00023015"/>
    </source>
</evidence>
<feature type="chain" id="PRO_5029533234" description="HTH tetR-type domain-containing protein" evidence="5">
    <location>
        <begin position="25"/>
        <end position="265"/>
    </location>
</feature>
<organism evidence="7 8">
    <name type="scientific">Gordonia crocea</name>
    <dbReference type="NCBI Taxonomy" id="589162"/>
    <lineage>
        <taxon>Bacteria</taxon>
        <taxon>Bacillati</taxon>
        <taxon>Actinomycetota</taxon>
        <taxon>Actinomycetes</taxon>
        <taxon>Mycobacteriales</taxon>
        <taxon>Gordoniaceae</taxon>
        <taxon>Gordonia</taxon>
    </lineage>
</organism>
<dbReference type="InterPro" id="IPR001387">
    <property type="entry name" value="Cro/C1-type_HTH"/>
</dbReference>
<dbReference type="PANTHER" id="PTHR30055">
    <property type="entry name" value="HTH-TYPE TRANSCRIPTIONAL REGULATOR RUTR"/>
    <property type="match status" value="1"/>
</dbReference>
<dbReference type="PROSITE" id="PS50977">
    <property type="entry name" value="HTH_TETR_2"/>
    <property type="match status" value="1"/>
</dbReference>
<dbReference type="Proteomes" id="UP000444980">
    <property type="component" value="Unassembled WGS sequence"/>
</dbReference>
<gene>
    <name evidence="7" type="ORF">nbrc107697_34270</name>
</gene>
<evidence type="ECO:0000256" key="4">
    <source>
        <dbReference type="PROSITE-ProRule" id="PRU00335"/>
    </source>
</evidence>
<comment type="caution">
    <text evidence="7">The sequence shown here is derived from an EMBL/GenBank/DDBJ whole genome shotgun (WGS) entry which is preliminary data.</text>
</comment>